<keyword evidence="5" id="KW-1185">Reference proteome</keyword>
<accession>A0AAN9NMK8</accession>
<feature type="compositionally biased region" description="Basic residues" evidence="3">
    <location>
        <begin position="111"/>
        <end position="125"/>
    </location>
</feature>
<organism evidence="4 5">
    <name type="scientific">Phaseolus coccineus</name>
    <name type="common">Scarlet runner bean</name>
    <name type="synonym">Phaseolus multiflorus</name>
    <dbReference type="NCBI Taxonomy" id="3886"/>
    <lineage>
        <taxon>Eukaryota</taxon>
        <taxon>Viridiplantae</taxon>
        <taxon>Streptophyta</taxon>
        <taxon>Embryophyta</taxon>
        <taxon>Tracheophyta</taxon>
        <taxon>Spermatophyta</taxon>
        <taxon>Magnoliopsida</taxon>
        <taxon>eudicotyledons</taxon>
        <taxon>Gunneridae</taxon>
        <taxon>Pentapetalae</taxon>
        <taxon>rosids</taxon>
        <taxon>fabids</taxon>
        <taxon>Fabales</taxon>
        <taxon>Fabaceae</taxon>
        <taxon>Papilionoideae</taxon>
        <taxon>50 kb inversion clade</taxon>
        <taxon>NPAAA clade</taxon>
        <taxon>indigoferoid/millettioid clade</taxon>
        <taxon>Phaseoleae</taxon>
        <taxon>Phaseolus</taxon>
    </lineage>
</organism>
<reference evidence="4 5" key="1">
    <citation type="submission" date="2024-01" db="EMBL/GenBank/DDBJ databases">
        <title>The genomes of 5 underutilized Papilionoideae crops provide insights into root nodulation and disease resistanc.</title>
        <authorList>
            <person name="Jiang F."/>
        </authorList>
    </citation>
    <scope>NUCLEOTIDE SEQUENCE [LARGE SCALE GENOMIC DNA]</scope>
    <source>
        <strain evidence="4">JINMINGXINNONG_FW02</strain>
        <tissue evidence="4">Leaves</tissue>
    </source>
</reference>
<keyword evidence="1" id="KW-0649">Protein kinase inhibitor</keyword>
<keyword evidence="2" id="KW-0131">Cell cycle</keyword>
<dbReference type="EMBL" id="JAYMYR010000003">
    <property type="protein sequence ID" value="KAK7372383.1"/>
    <property type="molecule type" value="Genomic_DNA"/>
</dbReference>
<feature type="region of interest" description="Disordered" evidence="3">
    <location>
        <begin position="108"/>
        <end position="127"/>
    </location>
</feature>
<comment type="caution">
    <text evidence="4">The sequence shown here is derived from an EMBL/GenBank/DDBJ whole genome shotgun (WGS) entry which is preliminary data.</text>
</comment>
<dbReference type="GO" id="GO:0032875">
    <property type="term" value="P:regulation of DNA endoreduplication"/>
    <property type="evidence" value="ECO:0007669"/>
    <property type="project" value="InterPro"/>
</dbReference>
<dbReference type="GO" id="GO:0005634">
    <property type="term" value="C:nucleus"/>
    <property type="evidence" value="ECO:0007669"/>
    <property type="project" value="TreeGrafter"/>
</dbReference>
<evidence type="ECO:0000256" key="2">
    <source>
        <dbReference type="ARBA" id="ARBA00023306"/>
    </source>
</evidence>
<proteinExistence type="predicted"/>
<dbReference type="GO" id="GO:0004860">
    <property type="term" value="F:protein kinase inhibitor activity"/>
    <property type="evidence" value="ECO:0007669"/>
    <property type="project" value="UniProtKB-KW"/>
</dbReference>
<dbReference type="PANTHER" id="PTHR33142:SF15">
    <property type="entry name" value="CYCLIN-DEPENDENT PROTEIN KINASE INHIBITOR SMR4"/>
    <property type="match status" value="1"/>
</dbReference>
<evidence type="ECO:0000313" key="5">
    <source>
        <dbReference type="Proteomes" id="UP001374584"/>
    </source>
</evidence>
<dbReference type="InterPro" id="IPR040389">
    <property type="entry name" value="SMR"/>
</dbReference>
<name>A0AAN9NMK8_PHACN</name>
<dbReference type="AlphaFoldDB" id="A0AAN9NMK8"/>
<evidence type="ECO:0000256" key="1">
    <source>
        <dbReference type="ARBA" id="ARBA00023013"/>
    </source>
</evidence>
<sequence length="150" mass="16957">MDGEANRRGGRASVDEHYHTIVLTVLLQRLLPFNTFLPELERACGTDTGTEILHIDHNLLLSERRIHKRSRLPIKHSQNLKNMVKNVDEACHTPKRTSFRIPAAMVCPPAPKKKPPPHTARKRVPPKNGYFVPPDLELIFRVASASEAFA</sequence>
<protein>
    <submittedName>
        <fullName evidence="4">Uncharacterized protein</fullName>
    </submittedName>
</protein>
<evidence type="ECO:0000256" key="3">
    <source>
        <dbReference type="SAM" id="MobiDB-lite"/>
    </source>
</evidence>
<dbReference type="Proteomes" id="UP001374584">
    <property type="component" value="Unassembled WGS sequence"/>
</dbReference>
<gene>
    <name evidence="4" type="ORF">VNO80_05761</name>
</gene>
<evidence type="ECO:0000313" key="4">
    <source>
        <dbReference type="EMBL" id="KAK7372383.1"/>
    </source>
</evidence>
<dbReference type="PANTHER" id="PTHR33142">
    <property type="entry name" value="CYCLIN-DEPENDENT PROTEIN KINASE INHIBITOR SMR13"/>
    <property type="match status" value="1"/>
</dbReference>